<dbReference type="PANTHER" id="PTHR11953:SF0">
    <property type="entry name" value="EXOSOME COMPLEX COMPONENT RRP41"/>
    <property type="match status" value="1"/>
</dbReference>
<dbReference type="GO" id="GO:0003723">
    <property type="term" value="F:RNA binding"/>
    <property type="evidence" value="ECO:0007669"/>
    <property type="project" value="TreeGrafter"/>
</dbReference>
<comment type="caution">
    <text evidence="10">The sequence shown here is derived from an EMBL/GenBank/DDBJ whole genome shotgun (WGS) entry which is preliminary data.</text>
</comment>
<dbReference type="InterPro" id="IPR020568">
    <property type="entry name" value="Ribosomal_Su5_D2-typ_SF"/>
</dbReference>
<dbReference type="Pfam" id="PF03725">
    <property type="entry name" value="RNase_PH_C"/>
    <property type="match status" value="1"/>
</dbReference>
<dbReference type="SUPFAM" id="SSF55666">
    <property type="entry name" value="Ribonuclease PH domain 2-like"/>
    <property type="match status" value="1"/>
</dbReference>
<dbReference type="PANTHER" id="PTHR11953">
    <property type="entry name" value="EXOSOME COMPLEX COMPONENT"/>
    <property type="match status" value="1"/>
</dbReference>
<dbReference type="GO" id="GO:0000177">
    <property type="term" value="C:cytoplasmic exosome (RNase complex)"/>
    <property type="evidence" value="ECO:0007669"/>
    <property type="project" value="TreeGrafter"/>
</dbReference>
<evidence type="ECO:0000259" key="9">
    <source>
        <dbReference type="Pfam" id="PF03725"/>
    </source>
</evidence>
<evidence type="ECO:0000256" key="6">
    <source>
        <dbReference type="ARBA" id="ARBA00063066"/>
    </source>
</evidence>
<feature type="domain" description="Exoribonuclease phosphorolytic" evidence="8">
    <location>
        <begin position="22"/>
        <end position="152"/>
    </location>
</feature>
<evidence type="ECO:0000313" key="10">
    <source>
        <dbReference type="EMBL" id="TFY72041.1"/>
    </source>
</evidence>
<keyword evidence="4" id="KW-0963">Cytoplasm</keyword>
<evidence type="ECO:0000256" key="7">
    <source>
        <dbReference type="ARBA" id="ARBA00077929"/>
    </source>
</evidence>
<dbReference type="Gene3D" id="3.30.230.70">
    <property type="entry name" value="GHMP Kinase, N-terminal domain"/>
    <property type="match status" value="1"/>
</dbReference>
<dbReference type="AlphaFoldDB" id="A0A4Y9ZDZ2"/>
<keyword evidence="11" id="KW-1185">Reference proteome</keyword>
<organism evidence="10 11">
    <name type="scientific">Dentipellis fragilis</name>
    <dbReference type="NCBI Taxonomy" id="205917"/>
    <lineage>
        <taxon>Eukaryota</taxon>
        <taxon>Fungi</taxon>
        <taxon>Dikarya</taxon>
        <taxon>Basidiomycota</taxon>
        <taxon>Agaricomycotina</taxon>
        <taxon>Agaricomycetes</taxon>
        <taxon>Russulales</taxon>
        <taxon>Hericiaceae</taxon>
        <taxon>Dentipellis</taxon>
    </lineage>
</organism>
<dbReference type="InterPro" id="IPR036345">
    <property type="entry name" value="ExoRNase_PH_dom2_sf"/>
</dbReference>
<dbReference type="SUPFAM" id="SSF54211">
    <property type="entry name" value="Ribosomal protein S5 domain 2-like"/>
    <property type="match status" value="1"/>
</dbReference>
<comment type="similarity">
    <text evidence="3">Belongs to the RNase PH family.</text>
</comment>
<reference evidence="10 11" key="1">
    <citation type="submission" date="2019-02" db="EMBL/GenBank/DDBJ databases">
        <title>Genome sequencing of the rare red list fungi Dentipellis fragilis.</title>
        <authorList>
            <person name="Buettner E."/>
            <person name="Kellner H."/>
        </authorList>
    </citation>
    <scope>NUCLEOTIDE SEQUENCE [LARGE SCALE GENOMIC DNA]</scope>
    <source>
        <strain evidence="10 11">DSM 105465</strain>
    </source>
</reference>
<sequence length="262" mass="27906">MSSRIEILNDGGFRSDGRLPSELRSLAFDLSPQAGADGSAMVSHGLTQVLVSVFGPREAKSRAQTMHNRAALNVEVSVAPFSTSDRRRRGRGDKRVQEIVAMIKSTFEPVVQTALYPRSQIDIFVHVLQQDGGVLQASINATTLALTAAGVPLLDLVCAITAGVHSTSPDSPLLDLTTLEENDCPSVTVAVMPRSGKLTLVSLETRVHVDVFKGILEVVGEAGKVLSLEMKRAVLARTKMLKDAMGAGLRTAEFAEDAGGDE</sequence>
<comment type="subunit">
    <text evidence="6">Component of the RNA exosome complex. Specifically part of the catalytically inactive RNA exosome core complex (Exo-9) which may associate with the catalytic subunits RRP6 and DIS3 in cytoplasmic- and nuclear-specific RNA exosome complex forms. Exo-9 is formed by a hexameric base ring of RNase PH domain-containing subunits and a cap ring consisting of CSL4, RRP4 and RRP40.</text>
</comment>
<dbReference type="FunFam" id="3.30.230.70:FF:000004">
    <property type="entry name" value="Exosome complex component Rrp41"/>
    <property type="match status" value="1"/>
</dbReference>
<evidence type="ECO:0000259" key="8">
    <source>
        <dbReference type="Pfam" id="PF01138"/>
    </source>
</evidence>
<dbReference type="GO" id="GO:0000176">
    <property type="term" value="C:nuclear exosome (RNase complex)"/>
    <property type="evidence" value="ECO:0007669"/>
    <property type="project" value="TreeGrafter"/>
</dbReference>
<evidence type="ECO:0000256" key="4">
    <source>
        <dbReference type="ARBA" id="ARBA00022490"/>
    </source>
</evidence>
<dbReference type="GO" id="GO:0005730">
    <property type="term" value="C:nucleolus"/>
    <property type="evidence" value="ECO:0007669"/>
    <property type="project" value="UniProtKB-SubCell"/>
</dbReference>
<evidence type="ECO:0000256" key="2">
    <source>
        <dbReference type="ARBA" id="ARBA00004604"/>
    </source>
</evidence>
<gene>
    <name evidence="10" type="ORF">EVG20_g968</name>
</gene>
<evidence type="ECO:0000256" key="3">
    <source>
        <dbReference type="ARBA" id="ARBA00006678"/>
    </source>
</evidence>
<name>A0A4Y9ZDZ2_9AGAM</name>
<dbReference type="InterPro" id="IPR027408">
    <property type="entry name" value="PNPase/RNase_PH_dom_sf"/>
</dbReference>
<accession>A0A4Y9ZDZ2</accession>
<dbReference type="GO" id="GO:0016075">
    <property type="term" value="P:rRNA catabolic process"/>
    <property type="evidence" value="ECO:0007669"/>
    <property type="project" value="TreeGrafter"/>
</dbReference>
<keyword evidence="5" id="KW-0271">Exosome</keyword>
<dbReference type="GO" id="GO:0071051">
    <property type="term" value="P:poly(A)-dependent snoRNA 3'-end processing"/>
    <property type="evidence" value="ECO:0007669"/>
    <property type="project" value="TreeGrafter"/>
</dbReference>
<dbReference type="CDD" id="cd11370">
    <property type="entry name" value="RNase_PH_RRP41"/>
    <property type="match status" value="1"/>
</dbReference>
<comment type="subcellular location">
    <subcellularLocation>
        <location evidence="1">Cytoplasm</location>
    </subcellularLocation>
    <subcellularLocation>
        <location evidence="2">Nucleus</location>
        <location evidence="2">Nucleolus</location>
    </subcellularLocation>
</comment>
<dbReference type="InterPro" id="IPR050080">
    <property type="entry name" value="RNase_PH"/>
</dbReference>
<feature type="domain" description="Exoribonuclease phosphorolytic" evidence="9">
    <location>
        <begin position="155"/>
        <end position="217"/>
    </location>
</feature>
<dbReference type="STRING" id="205917.A0A4Y9ZDZ2"/>
<dbReference type="EMBL" id="SEOQ01000027">
    <property type="protein sequence ID" value="TFY72041.1"/>
    <property type="molecule type" value="Genomic_DNA"/>
</dbReference>
<evidence type="ECO:0000313" key="11">
    <source>
        <dbReference type="Proteomes" id="UP000298327"/>
    </source>
</evidence>
<dbReference type="GO" id="GO:0034475">
    <property type="term" value="P:U4 snRNA 3'-end processing"/>
    <property type="evidence" value="ECO:0007669"/>
    <property type="project" value="TreeGrafter"/>
</dbReference>
<proteinExistence type="inferred from homology"/>
<dbReference type="Pfam" id="PF01138">
    <property type="entry name" value="RNase_PH"/>
    <property type="match status" value="1"/>
</dbReference>
<dbReference type="InterPro" id="IPR015847">
    <property type="entry name" value="ExoRNase_PH_dom2"/>
</dbReference>
<dbReference type="Proteomes" id="UP000298327">
    <property type="component" value="Unassembled WGS sequence"/>
</dbReference>
<dbReference type="InterPro" id="IPR001247">
    <property type="entry name" value="ExoRNase_PH_dom1"/>
</dbReference>
<dbReference type="GO" id="GO:0071028">
    <property type="term" value="P:nuclear mRNA surveillance"/>
    <property type="evidence" value="ECO:0007669"/>
    <property type="project" value="TreeGrafter"/>
</dbReference>
<evidence type="ECO:0000256" key="5">
    <source>
        <dbReference type="ARBA" id="ARBA00022835"/>
    </source>
</evidence>
<dbReference type="OrthoDB" id="437922at2759"/>
<evidence type="ECO:0000256" key="1">
    <source>
        <dbReference type="ARBA" id="ARBA00004496"/>
    </source>
</evidence>
<protein>
    <recommendedName>
        <fullName evidence="7">Ribosomal RNA-processing protein 41</fullName>
    </recommendedName>
</protein>